<dbReference type="EMBL" id="AYKG01000043">
    <property type="protein sequence ID" value="ROO25840.1"/>
    <property type="molecule type" value="Genomic_DNA"/>
</dbReference>
<dbReference type="SUPFAM" id="SSF161084">
    <property type="entry name" value="MAPEG domain-like"/>
    <property type="match status" value="1"/>
</dbReference>
<evidence type="ECO:0000256" key="5">
    <source>
        <dbReference type="SAM" id="Phobius"/>
    </source>
</evidence>
<dbReference type="OrthoDB" id="513661at2"/>
<proteinExistence type="predicted"/>
<protein>
    <submittedName>
        <fullName evidence="6">Membrane protein</fullName>
    </submittedName>
</protein>
<dbReference type="InParanoid" id="A0A423PJR1"/>
<evidence type="ECO:0000256" key="4">
    <source>
        <dbReference type="ARBA" id="ARBA00023136"/>
    </source>
</evidence>
<dbReference type="InterPro" id="IPR023352">
    <property type="entry name" value="MAPEG-like_dom_sf"/>
</dbReference>
<feature type="transmembrane region" description="Helical" evidence="5">
    <location>
        <begin position="111"/>
        <end position="129"/>
    </location>
</feature>
<reference evidence="6 7" key="1">
    <citation type="submission" date="2013-10" db="EMBL/GenBank/DDBJ databases">
        <title>Salinisphaera japonica YTM-1 Genome Sequencing.</title>
        <authorList>
            <person name="Lai Q."/>
            <person name="Li C."/>
            <person name="Shao Z."/>
        </authorList>
    </citation>
    <scope>NUCLEOTIDE SEQUENCE [LARGE SCALE GENOMIC DNA]</scope>
    <source>
        <strain evidence="6 7">YTM-1</strain>
    </source>
</reference>
<sequence length="130" mass="14103">MILAYWCVLLTAFMPVMWVGVAKFMGPKKMGLKGNHNPREWLEQQSGAQKRAYWAQLNSFEAFPPFAAGVIIAVIAGGAVAAINTLAIAFLVLRFIYGLCYIADLASLRSLVWFGAVACTVALFIVAAMA</sequence>
<keyword evidence="4 5" id="KW-0472">Membrane</keyword>
<keyword evidence="7" id="KW-1185">Reference proteome</keyword>
<keyword evidence="3 5" id="KW-1133">Transmembrane helix</keyword>
<evidence type="ECO:0000313" key="6">
    <source>
        <dbReference type="EMBL" id="ROO25840.1"/>
    </source>
</evidence>
<evidence type="ECO:0000256" key="2">
    <source>
        <dbReference type="ARBA" id="ARBA00022692"/>
    </source>
</evidence>
<evidence type="ECO:0000313" key="7">
    <source>
        <dbReference type="Proteomes" id="UP000285310"/>
    </source>
</evidence>
<dbReference type="InterPro" id="IPR001129">
    <property type="entry name" value="Membr-assoc_MAPEG"/>
</dbReference>
<keyword evidence="2 5" id="KW-0812">Transmembrane</keyword>
<dbReference type="Gene3D" id="1.20.120.550">
    <property type="entry name" value="Membrane associated eicosanoid/glutathione metabolism-like domain"/>
    <property type="match status" value="1"/>
</dbReference>
<comment type="subcellular location">
    <subcellularLocation>
        <location evidence="1">Membrane</location>
    </subcellularLocation>
</comment>
<gene>
    <name evidence="6" type="ORF">SAJA_12185</name>
</gene>
<name>A0A423PJR1_9GAMM</name>
<dbReference type="PANTHER" id="PTHR35371:SF1">
    <property type="entry name" value="BLR7753 PROTEIN"/>
    <property type="match status" value="1"/>
</dbReference>
<dbReference type="Proteomes" id="UP000285310">
    <property type="component" value="Unassembled WGS sequence"/>
</dbReference>
<dbReference type="Pfam" id="PF01124">
    <property type="entry name" value="MAPEG"/>
    <property type="match status" value="1"/>
</dbReference>
<dbReference type="GO" id="GO:0016020">
    <property type="term" value="C:membrane"/>
    <property type="evidence" value="ECO:0007669"/>
    <property type="project" value="UniProtKB-SubCell"/>
</dbReference>
<dbReference type="RefSeq" id="WP_123658914.1">
    <property type="nucleotide sequence ID" value="NZ_AYKG01000043.1"/>
</dbReference>
<evidence type="ECO:0000256" key="3">
    <source>
        <dbReference type="ARBA" id="ARBA00022989"/>
    </source>
</evidence>
<evidence type="ECO:0000256" key="1">
    <source>
        <dbReference type="ARBA" id="ARBA00004370"/>
    </source>
</evidence>
<dbReference type="AlphaFoldDB" id="A0A423PJR1"/>
<organism evidence="6 7">
    <name type="scientific">Salinisphaera japonica YTM-1</name>
    <dbReference type="NCBI Taxonomy" id="1209778"/>
    <lineage>
        <taxon>Bacteria</taxon>
        <taxon>Pseudomonadati</taxon>
        <taxon>Pseudomonadota</taxon>
        <taxon>Gammaproteobacteria</taxon>
        <taxon>Salinisphaerales</taxon>
        <taxon>Salinisphaeraceae</taxon>
        <taxon>Salinisphaera</taxon>
    </lineage>
</organism>
<dbReference type="PANTHER" id="PTHR35371">
    <property type="entry name" value="INNER MEMBRANE PROTEIN"/>
    <property type="match status" value="1"/>
</dbReference>
<feature type="transmembrane region" description="Helical" evidence="5">
    <location>
        <begin position="66"/>
        <end position="99"/>
    </location>
</feature>
<accession>A0A423PJR1</accession>
<comment type="caution">
    <text evidence="6">The sequence shown here is derived from an EMBL/GenBank/DDBJ whole genome shotgun (WGS) entry which is preliminary data.</text>
</comment>